<reference evidence="9 10" key="1">
    <citation type="submission" date="2013-10" db="EMBL/GenBank/DDBJ databases">
        <authorList>
            <person name="Ichikawa N."/>
            <person name="Kimura A."/>
            <person name="Ohji S."/>
            <person name="Hosoyama A."/>
            <person name="Fujita N."/>
        </authorList>
    </citation>
    <scope>NUCLEOTIDE SEQUENCE [LARGE SCALE GENOMIC DNA]</scope>
    <source>
        <strain evidence="9 10">NBRC 102217</strain>
    </source>
</reference>
<comment type="caution">
    <text evidence="9">The sequence shown here is derived from an EMBL/GenBank/DDBJ whole genome shotgun (WGS) entry which is preliminary data.</text>
</comment>
<accession>V5FHV8</accession>
<keyword evidence="6 8" id="KW-0472">Membrane</keyword>
<evidence type="ECO:0000256" key="4">
    <source>
        <dbReference type="ARBA" id="ARBA00022692"/>
    </source>
</evidence>
<evidence type="ECO:0000256" key="6">
    <source>
        <dbReference type="ARBA" id="ARBA00023136"/>
    </source>
</evidence>
<evidence type="ECO:0000256" key="7">
    <source>
        <dbReference type="RuleBase" id="RU003879"/>
    </source>
</evidence>
<dbReference type="Proteomes" id="UP000017800">
    <property type="component" value="Unassembled WGS sequence"/>
</dbReference>
<evidence type="ECO:0000313" key="9">
    <source>
        <dbReference type="EMBL" id="GAD88597.1"/>
    </source>
</evidence>
<dbReference type="InterPro" id="IPR003400">
    <property type="entry name" value="ExbD"/>
</dbReference>
<proteinExistence type="inferred from homology"/>
<evidence type="ECO:0000256" key="3">
    <source>
        <dbReference type="ARBA" id="ARBA00022475"/>
    </source>
</evidence>
<evidence type="ECO:0000256" key="2">
    <source>
        <dbReference type="ARBA" id="ARBA00005811"/>
    </source>
</evidence>
<organism evidence="9 10">
    <name type="scientific">Vibrio halioticoli NBRC 102217</name>
    <dbReference type="NCBI Taxonomy" id="1219072"/>
    <lineage>
        <taxon>Bacteria</taxon>
        <taxon>Pseudomonadati</taxon>
        <taxon>Pseudomonadota</taxon>
        <taxon>Gammaproteobacteria</taxon>
        <taxon>Vibrionales</taxon>
        <taxon>Vibrionaceae</taxon>
        <taxon>Vibrio</taxon>
    </lineage>
</organism>
<comment type="similarity">
    <text evidence="2 7">Belongs to the ExbD/TolR family.</text>
</comment>
<dbReference type="GO" id="GO:0015031">
    <property type="term" value="P:protein transport"/>
    <property type="evidence" value="ECO:0007669"/>
    <property type="project" value="UniProtKB-KW"/>
</dbReference>
<feature type="transmembrane region" description="Helical" evidence="8">
    <location>
        <begin position="20"/>
        <end position="39"/>
    </location>
</feature>
<dbReference type="Pfam" id="PF02472">
    <property type="entry name" value="ExbD"/>
    <property type="match status" value="1"/>
</dbReference>
<sequence>MIKSQSSLFDEEFKPDLTPLLDIIFIVMVFLLLTANITIKTMEVAIPQTEDAQVLSDQNKTVITVNILTSEPKWAIDGESFANWNAFTRTLLEKVTMSPERDLIISPDKSADVESMLKLLAWLQTNNIDATNIVMEESTQ</sequence>
<protein>
    <submittedName>
        <fullName evidence="9">Biopolymer transport protein ExbD</fullName>
    </submittedName>
</protein>
<keyword evidence="4 7" id="KW-0812">Transmembrane</keyword>
<dbReference type="GO" id="GO:0022857">
    <property type="term" value="F:transmembrane transporter activity"/>
    <property type="evidence" value="ECO:0007669"/>
    <property type="project" value="InterPro"/>
</dbReference>
<evidence type="ECO:0000256" key="8">
    <source>
        <dbReference type="SAM" id="Phobius"/>
    </source>
</evidence>
<keyword evidence="7" id="KW-0653">Protein transport</keyword>
<evidence type="ECO:0000256" key="1">
    <source>
        <dbReference type="ARBA" id="ARBA00004162"/>
    </source>
</evidence>
<dbReference type="RefSeq" id="WP_023402980.1">
    <property type="nucleotide sequence ID" value="NZ_BAUJ01000007.1"/>
</dbReference>
<reference evidence="9 10" key="2">
    <citation type="submission" date="2013-11" db="EMBL/GenBank/DDBJ databases">
        <title>Whole genome shotgun sequence of Vibrio halioticoli NBRC 102217.</title>
        <authorList>
            <person name="Isaki S."/>
            <person name="Kimura A."/>
            <person name="Ohji S."/>
            <person name="Hosoyama A."/>
            <person name="Fujita N."/>
            <person name="Hashimoto M."/>
            <person name="Hosoyama Y."/>
            <person name="Yamazoe A."/>
        </authorList>
    </citation>
    <scope>NUCLEOTIDE SEQUENCE [LARGE SCALE GENOMIC DNA]</scope>
    <source>
        <strain evidence="9 10">NBRC 102217</strain>
    </source>
</reference>
<keyword evidence="5 8" id="KW-1133">Transmembrane helix</keyword>
<keyword evidence="3" id="KW-1003">Cell membrane</keyword>
<comment type="subcellular location">
    <subcellularLocation>
        <location evidence="1">Cell membrane</location>
        <topology evidence="1">Single-pass membrane protein</topology>
    </subcellularLocation>
    <subcellularLocation>
        <location evidence="7">Cell membrane</location>
        <topology evidence="7">Single-pass type II membrane protein</topology>
    </subcellularLocation>
</comment>
<evidence type="ECO:0000313" key="10">
    <source>
        <dbReference type="Proteomes" id="UP000017800"/>
    </source>
</evidence>
<keyword evidence="7" id="KW-0813">Transport</keyword>
<dbReference type="OrthoDB" id="9793581at2"/>
<dbReference type="eggNOG" id="COG0848">
    <property type="taxonomic scope" value="Bacteria"/>
</dbReference>
<dbReference type="AlphaFoldDB" id="V5FHV8"/>
<keyword evidence="10" id="KW-1185">Reference proteome</keyword>
<evidence type="ECO:0000256" key="5">
    <source>
        <dbReference type="ARBA" id="ARBA00022989"/>
    </source>
</evidence>
<dbReference type="EMBL" id="BAUJ01000007">
    <property type="protein sequence ID" value="GAD88597.1"/>
    <property type="molecule type" value="Genomic_DNA"/>
</dbReference>
<gene>
    <name evidence="9" type="primary">exbD</name>
    <name evidence="9" type="ORF">VHA01S_007_00180</name>
</gene>
<name>V5FHV8_9VIBR</name>
<dbReference type="PANTHER" id="PTHR30558">
    <property type="entry name" value="EXBD MEMBRANE COMPONENT OF PMF-DRIVEN MACROMOLECULE IMPORT SYSTEM"/>
    <property type="match status" value="1"/>
</dbReference>
<dbReference type="PANTHER" id="PTHR30558:SF15">
    <property type="entry name" value="BIOPOLYMER TRANSPORT PROTEIN EXBD1"/>
    <property type="match status" value="1"/>
</dbReference>
<dbReference type="GO" id="GO:0005886">
    <property type="term" value="C:plasma membrane"/>
    <property type="evidence" value="ECO:0007669"/>
    <property type="project" value="UniProtKB-SubCell"/>
</dbReference>